<evidence type="ECO:0000313" key="2">
    <source>
        <dbReference type="Proteomes" id="UP001230504"/>
    </source>
</evidence>
<accession>A0AAD8PWM1</accession>
<dbReference type="AlphaFoldDB" id="A0AAD8PWM1"/>
<dbReference type="RefSeq" id="XP_060413014.1">
    <property type="nucleotide sequence ID" value="XM_060551786.1"/>
</dbReference>
<gene>
    <name evidence="1" type="ORF">LY79DRAFT_245038</name>
</gene>
<dbReference type="GeneID" id="85436026"/>
<name>A0AAD8PWM1_9PEZI</name>
<organism evidence="1 2">
    <name type="scientific">Colletotrichum navitas</name>
    <dbReference type="NCBI Taxonomy" id="681940"/>
    <lineage>
        <taxon>Eukaryota</taxon>
        <taxon>Fungi</taxon>
        <taxon>Dikarya</taxon>
        <taxon>Ascomycota</taxon>
        <taxon>Pezizomycotina</taxon>
        <taxon>Sordariomycetes</taxon>
        <taxon>Hypocreomycetidae</taxon>
        <taxon>Glomerellales</taxon>
        <taxon>Glomerellaceae</taxon>
        <taxon>Colletotrichum</taxon>
        <taxon>Colletotrichum graminicola species complex</taxon>
    </lineage>
</organism>
<keyword evidence="2" id="KW-1185">Reference proteome</keyword>
<protein>
    <submittedName>
        <fullName evidence="1">Uncharacterized protein</fullName>
    </submittedName>
</protein>
<dbReference type="Proteomes" id="UP001230504">
    <property type="component" value="Unassembled WGS sequence"/>
</dbReference>
<sequence>MSQHARNPPSATRPISALRLTTKWTSHQPPDAPWPNIYNGIATANREHHVLETLNRRGRAEAKGNKAARRRQAMLCSHCASS</sequence>
<comment type="caution">
    <text evidence="1">The sequence shown here is derived from an EMBL/GenBank/DDBJ whole genome shotgun (WGS) entry which is preliminary data.</text>
</comment>
<reference evidence="1" key="1">
    <citation type="submission" date="2021-06" db="EMBL/GenBank/DDBJ databases">
        <title>Comparative genomics, transcriptomics and evolutionary studies reveal genomic signatures of adaptation to plant cell wall in hemibiotrophic fungi.</title>
        <authorList>
            <consortium name="DOE Joint Genome Institute"/>
            <person name="Baroncelli R."/>
            <person name="Diaz J.F."/>
            <person name="Benocci T."/>
            <person name="Peng M."/>
            <person name="Battaglia E."/>
            <person name="Haridas S."/>
            <person name="Andreopoulos W."/>
            <person name="Labutti K."/>
            <person name="Pangilinan J."/>
            <person name="Floch G.L."/>
            <person name="Makela M.R."/>
            <person name="Henrissat B."/>
            <person name="Grigoriev I.V."/>
            <person name="Crouch J.A."/>
            <person name="De Vries R.P."/>
            <person name="Sukno S.A."/>
            <person name="Thon M.R."/>
        </authorList>
    </citation>
    <scope>NUCLEOTIDE SEQUENCE</scope>
    <source>
        <strain evidence="1">CBS 125086</strain>
    </source>
</reference>
<dbReference type="EMBL" id="JAHLJV010000039">
    <property type="protein sequence ID" value="KAK1586046.1"/>
    <property type="molecule type" value="Genomic_DNA"/>
</dbReference>
<evidence type="ECO:0000313" key="1">
    <source>
        <dbReference type="EMBL" id="KAK1586046.1"/>
    </source>
</evidence>
<proteinExistence type="predicted"/>